<evidence type="ECO:0000313" key="3">
    <source>
        <dbReference type="Proteomes" id="UP001222770"/>
    </source>
</evidence>
<evidence type="ECO:0000313" key="2">
    <source>
        <dbReference type="EMBL" id="MDF8334329.1"/>
    </source>
</evidence>
<evidence type="ECO:0000256" key="1">
    <source>
        <dbReference type="SAM" id="MobiDB-lite"/>
    </source>
</evidence>
<organism evidence="2 3">
    <name type="scientific">Novosphingobium cyanobacteriorum</name>
    <dbReference type="NCBI Taxonomy" id="3024215"/>
    <lineage>
        <taxon>Bacteria</taxon>
        <taxon>Pseudomonadati</taxon>
        <taxon>Pseudomonadota</taxon>
        <taxon>Alphaproteobacteria</taxon>
        <taxon>Sphingomonadales</taxon>
        <taxon>Sphingomonadaceae</taxon>
        <taxon>Novosphingobium</taxon>
    </lineage>
</organism>
<feature type="region of interest" description="Disordered" evidence="1">
    <location>
        <begin position="1"/>
        <end position="32"/>
    </location>
</feature>
<sequence length="252" mass="27155">MQDTDDVDLDLEPEDEPEPGVRSSAPVDGRADPATQAFVRLERQMALMRHAVEHLSTERVEMAAPDYSATLGKLAGDLAKVTQAVAQIAAEPALKHTPLTMAERIAQAAEAARRSDHDRLIQAQSELRAAGEDLRRTVGTVRTAAVQRQQTVKAVGIGVLTGVVLWVGLAGPIARSLPDNWQLPERMAKRALGAPTLVDAGAKLLQSADPARWEEVVQAATLSFDNRNAIDRCRLQAQKAKSPTNCIVRVGP</sequence>
<reference evidence="2 3" key="1">
    <citation type="submission" date="2023-03" db="EMBL/GenBank/DDBJ databases">
        <title>Novosphingobium cyanobacteriorum sp. nov., isolated from a eutrophic reservoir during the Microcystis bloom period.</title>
        <authorList>
            <person name="Kang M."/>
            <person name="Le V."/>
            <person name="Ko S.-R."/>
            <person name="Lee S.-A."/>
            <person name="Ahn C.-Y."/>
        </authorList>
    </citation>
    <scope>NUCLEOTIDE SEQUENCE [LARGE SCALE GENOMIC DNA]</scope>
    <source>
        <strain evidence="2 3">HBC54</strain>
    </source>
</reference>
<dbReference type="InterPro" id="IPR046121">
    <property type="entry name" value="DUF6118"/>
</dbReference>
<feature type="compositionally biased region" description="Acidic residues" evidence="1">
    <location>
        <begin position="1"/>
        <end position="18"/>
    </location>
</feature>
<comment type="caution">
    <text evidence="2">The sequence shown here is derived from an EMBL/GenBank/DDBJ whole genome shotgun (WGS) entry which is preliminary data.</text>
</comment>
<dbReference type="Proteomes" id="UP001222770">
    <property type="component" value="Unassembled WGS sequence"/>
</dbReference>
<protein>
    <submittedName>
        <fullName evidence="2">DUF6118 family protein</fullName>
    </submittedName>
</protein>
<dbReference type="RefSeq" id="WP_277278899.1">
    <property type="nucleotide sequence ID" value="NZ_JAROCY010000013.1"/>
</dbReference>
<proteinExistence type="predicted"/>
<dbReference type="Pfam" id="PF19613">
    <property type="entry name" value="DUF6118"/>
    <property type="match status" value="1"/>
</dbReference>
<gene>
    <name evidence="2" type="ORF">POM99_14050</name>
</gene>
<name>A0ABT6CK73_9SPHN</name>
<dbReference type="EMBL" id="JAROCY010000013">
    <property type="protein sequence ID" value="MDF8334329.1"/>
    <property type="molecule type" value="Genomic_DNA"/>
</dbReference>
<accession>A0ABT6CK73</accession>
<keyword evidence="3" id="KW-1185">Reference proteome</keyword>